<keyword evidence="1" id="KW-1133">Transmembrane helix</keyword>
<dbReference type="Proteomes" id="UP000680625">
    <property type="component" value="Chromosome"/>
</dbReference>
<feature type="transmembrane region" description="Helical" evidence="1">
    <location>
        <begin position="61"/>
        <end position="84"/>
    </location>
</feature>
<name>A0ABX8CDZ5_9CHLA</name>
<evidence type="ECO:0000256" key="1">
    <source>
        <dbReference type="SAM" id="Phobius"/>
    </source>
</evidence>
<dbReference type="EMBL" id="CP060791">
    <property type="protein sequence ID" value="QVE49230.1"/>
    <property type="molecule type" value="Genomic_DNA"/>
</dbReference>
<feature type="transmembrane region" description="Helical" evidence="1">
    <location>
        <begin position="34"/>
        <end position="55"/>
    </location>
</feature>
<evidence type="ECO:0000313" key="3">
    <source>
        <dbReference type="Proteomes" id="UP000680625"/>
    </source>
</evidence>
<evidence type="ECO:0000313" key="2">
    <source>
        <dbReference type="EMBL" id="QVE49230.1"/>
    </source>
</evidence>
<accession>A0ABX8CDZ5</accession>
<keyword evidence="1" id="KW-0472">Membrane</keyword>
<reference evidence="2 3" key="1">
    <citation type="submission" date="2020-08" db="EMBL/GenBank/DDBJ databases">
        <title>Isolation and characterization of novel Chlamydia from Siamese crocodiles (Crocodylus siamensis).</title>
        <authorList>
            <person name="Sariya L."/>
        </authorList>
    </citation>
    <scope>NUCLEOTIDE SEQUENCE [LARGE SCALE GENOMIC DNA]</scope>
    <source>
        <strain evidence="2 3">No. 12</strain>
    </source>
</reference>
<keyword evidence="3" id="KW-1185">Reference proteome</keyword>
<organism evidence="2 3">
    <name type="scientific">Chlamydia crocodili</name>
    <dbReference type="NCBI Taxonomy" id="2766982"/>
    <lineage>
        <taxon>Bacteria</taxon>
        <taxon>Pseudomonadati</taxon>
        <taxon>Chlamydiota</taxon>
        <taxon>Chlamydiia</taxon>
        <taxon>Chlamydiales</taxon>
        <taxon>Chlamydiaceae</taxon>
        <taxon>Chlamydia/Chlamydophila group</taxon>
        <taxon>Chlamydia</taxon>
    </lineage>
</organism>
<protein>
    <submittedName>
        <fullName evidence="2">Uncharacterized protein</fullName>
    </submittedName>
</protein>
<gene>
    <name evidence="2" type="ORF">H9Q19_00770</name>
</gene>
<dbReference type="RefSeq" id="WP_213241276.1">
    <property type="nucleotide sequence ID" value="NZ_CP060791.1"/>
</dbReference>
<dbReference type="GeneID" id="301704120"/>
<keyword evidence="1" id="KW-0812">Transmembrane</keyword>
<sequence>MSILTLPEKTGLFQLDFLDPQISRPSIVAQNMTLVITALLACLGITMIIIGAISSPTLSPIIAIGSILSTFSMLGISLLLAYLCKKTSDQNLKLSIENKQLLTYSRSLSANLEKSIGLHKNTFPQE</sequence>
<proteinExistence type="predicted"/>